<gene>
    <name evidence="2" type="ORF">WA026_006335</name>
</gene>
<feature type="compositionally biased region" description="Basic residues" evidence="1">
    <location>
        <begin position="282"/>
        <end position="291"/>
    </location>
</feature>
<feature type="compositionally biased region" description="Polar residues" evidence="1">
    <location>
        <begin position="378"/>
        <end position="390"/>
    </location>
</feature>
<evidence type="ECO:0000313" key="2">
    <source>
        <dbReference type="EMBL" id="KAK9870248.1"/>
    </source>
</evidence>
<evidence type="ECO:0000256" key="1">
    <source>
        <dbReference type="SAM" id="MobiDB-lite"/>
    </source>
</evidence>
<keyword evidence="3" id="KW-1185">Reference proteome</keyword>
<dbReference type="Proteomes" id="UP001431783">
    <property type="component" value="Unassembled WGS sequence"/>
</dbReference>
<feature type="region of interest" description="Disordered" evidence="1">
    <location>
        <begin position="233"/>
        <end position="346"/>
    </location>
</feature>
<feature type="region of interest" description="Disordered" evidence="1">
    <location>
        <begin position="376"/>
        <end position="399"/>
    </location>
</feature>
<name>A0AAW1TKA4_9CUCU</name>
<feature type="compositionally biased region" description="Polar residues" evidence="1">
    <location>
        <begin position="327"/>
        <end position="339"/>
    </location>
</feature>
<evidence type="ECO:0000313" key="3">
    <source>
        <dbReference type="Proteomes" id="UP001431783"/>
    </source>
</evidence>
<reference evidence="2 3" key="1">
    <citation type="submission" date="2023-03" db="EMBL/GenBank/DDBJ databases">
        <title>Genome insight into feeding habits of ladybird beetles.</title>
        <authorList>
            <person name="Li H.-S."/>
            <person name="Huang Y.-H."/>
            <person name="Pang H."/>
        </authorList>
    </citation>
    <scope>NUCLEOTIDE SEQUENCE [LARGE SCALE GENOMIC DNA]</scope>
    <source>
        <strain evidence="2">SYSU_2023b</strain>
        <tissue evidence="2">Whole body</tissue>
    </source>
</reference>
<sequence length="430" mass="50100">MEKWHRQFDQLKKQWSNYNWIDNQYKPFSKQLVAKIGVAWVVKIPDEDFQEPVGWEVEIIDTPLGISERSHKLIKWLRNPPHFYDRLSAYNDSSDFMVEEPYWTRKDVTPNRNYATIPFNYWPKETFTIPPNEYEIFKKTCCQCKEKSFKNTSTNVDSGVSSPRLNIDQNIQPLIEQLSVDSRQNNNHVRNHKISEDQIVTSDKKMNTVAHQNIYKDIEKEIEDQIIRDSSQFSVSKSDQGYVNTNGHSKIDTSKIDPNNNRSSTLADKSIGTMRVSGNNKVNHHQRRSSRGNRMSSFENGVILTKESVDDWNTSKNSHKSGDQNEKTGLQNKLETSPRSHIPYTDDILTRGTSLEDYRDFENNIIKTLEETEYRRPNLNSTRNRSNHSANQKREQNLSKVNFNGSYNETHTPRMVDAAANITEEELNML</sequence>
<organism evidence="2 3">
    <name type="scientific">Henosepilachna vigintioctopunctata</name>
    <dbReference type="NCBI Taxonomy" id="420089"/>
    <lineage>
        <taxon>Eukaryota</taxon>
        <taxon>Metazoa</taxon>
        <taxon>Ecdysozoa</taxon>
        <taxon>Arthropoda</taxon>
        <taxon>Hexapoda</taxon>
        <taxon>Insecta</taxon>
        <taxon>Pterygota</taxon>
        <taxon>Neoptera</taxon>
        <taxon>Endopterygota</taxon>
        <taxon>Coleoptera</taxon>
        <taxon>Polyphaga</taxon>
        <taxon>Cucujiformia</taxon>
        <taxon>Coccinelloidea</taxon>
        <taxon>Coccinellidae</taxon>
        <taxon>Epilachninae</taxon>
        <taxon>Epilachnini</taxon>
        <taxon>Henosepilachna</taxon>
    </lineage>
</organism>
<protein>
    <submittedName>
        <fullName evidence="2">Uncharacterized protein</fullName>
    </submittedName>
</protein>
<feature type="compositionally biased region" description="Polar residues" evidence="1">
    <location>
        <begin position="256"/>
        <end position="267"/>
    </location>
</feature>
<proteinExistence type="predicted"/>
<comment type="caution">
    <text evidence="2">The sequence shown here is derived from an EMBL/GenBank/DDBJ whole genome shotgun (WGS) entry which is preliminary data.</text>
</comment>
<dbReference type="EMBL" id="JARQZJ010000002">
    <property type="protein sequence ID" value="KAK9870248.1"/>
    <property type="molecule type" value="Genomic_DNA"/>
</dbReference>
<dbReference type="AlphaFoldDB" id="A0AAW1TKA4"/>
<feature type="compositionally biased region" description="Polar residues" evidence="1">
    <location>
        <begin position="233"/>
        <end position="248"/>
    </location>
</feature>
<accession>A0AAW1TKA4</accession>